<keyword evidence="2" id="KW-1185">Reference proteome</keyword>
<dbReference type="AlphaFoldDB" id="A0A3M0CDM4"/>
<comment type="caution">
    <text evidence="1">The sequence shown here is derived from an EMBL/GenBank/DDBJ whole genome shotgun (WGS) entry which is preliminary data.</text>
</comment>
<dbReference type="OrthoDB" id="9792173at2"/>
<reference evidence="1 2" key="1">
    <citation type="submission" date="2018-10" db="EMBL/GenBank/DDBJ databases">
        <title>Genomic Encyclopedia of Archaeal and Bacterial Type Strains, Phase II (KMG-II): from individual species to whole genera.</title>
        <authorList>
            <person name="Goeker M."/>
        </authorList>
    </citation>
    <scope>NUCLEOTIDE SEQUENCE [LARGE SCALE GENOMIC DNA]</scope>
    <source>
        <strain evidence="1 2">DSM 25217</strain>
    </source>
</reference>
<keyword evidence="1" id="KW-0560">Oxidoreductase</keyword>
<organism evidence="1 2">
    <name type="scientific">Eilatimonas milleporae</name>
    <dbReference type="NCBI Taxonomy" id="911205"/>
    <lineage>
        <taxon>Bacteria</taxon>
        <taxon>Pseudomonadati</taxon>
        <taxon>Pseudomonadota</taxon>
        <taxon>Alphaproteobacteria</taxon>
        <taxon>Kordiimonadales</taxon>
        <taxon>Kordiimonadaceae</taxon>
        <taxon>Eilatimonas</taxon>
    </lineage>
</organism>
<name>A0A3M0CDM4_9PROT</name>
<dbReference type="SUPFAM" id="SSF54593">
    <property type="entry name" value="Glyoxalase/Bleomycin resistance protein/Dihydroxybiphenyl dioxygenase"/>
    <property type="match status" value="1"/>
</dbReference>
<dbReference type="EMBL" id="REFR01000011">
    <property type="protein sequence ID" value="RMB07921.1"/>
    <property type="molecule type" value="Genomic_DNA"/>
</dbReference>
<evidence type="ECO:0000313" key="2">
    <source>
        <dbReference type="Proteomes" id="UP000271227"/>
    </source>
</evidence>
<accession>A0A3M0CDM4</accession>
<evidence type="ECO:0000313" key="1">
    <source>
        <dbReference type="EMBL" id="RMB07921.1"/>
    </source>
</evidence>
<sequence>MTAPHHPHGSVYQIAFVVEDLETAARHWMMAGAGPFYAFPGFEFTDIRVPDSGPSPRLSILLGYSGDTLIELMRVEADPQGLFGTAGRHAPHHVALLVDDIAGYLAGDSGLKADLLFHGHFPTGTPVAYLDTRAETGLVTELVTRDDMVAAMLARMHAEACAFDGSDPIRSFG</sequence>
<dbReference type="RefSeq" id="WP_121938690.1">
    <property type="nucleotide sequence ID" value="NZ_REFR01000011.1"/>
</dbReference>
<dbReference type="Pfam" id="PF13669">
    <property type="entry name" value="Glyoxalase_4"/>
    <property type="match status" value="1"/>
</dbReference>
<keyword evidence="1" id="KW-0223">Dioxygenase</keyword>
<gene>
    <name evidence="1" type="ORF">BXY39_2015</name>
</gene>
<protein>
    <submittedName>
        <fullName evidence="1">Glyoxalase/bleomycin resistance protein/dioxygenase superfamily protein</fullName>
    </submittedName>
</protein>
<dbReference type="Proteomes" id="UP000271227">
    <property type="component" value="Unassembled WGS sequence"/>
</dbReference>
<dbReference type="Gene3D" id="3.10.180.10">
    <property type="entry name" value="2,3-Dihydroxybiphenyl 1,2-Dioxygenase, domain 1"/>
    <property type="match status" value="1"/>
</dbReference>
<dbReference type="InterPro" id="IPR029068">
    <property type="entry name" value="Glyas_Bleomycin-R_OHBP_Dase"/>
</dbReference>
<dbReference type="InParanoid" id="A0A3M0CDM4"/>
<dbReference type="GO" id="GO:0051213">
    <property type="term" value="F:dioxygenase activity"/>
    <property type="evidence" value="ECO:0007669"/>
    <property type="project" value="UniProtKB-KW"/>
</dbReference>
<proteinExistence type="predicted"/>